<keyword evidence="1" id="KW-0812">Transmembrane</keyword>
<protein>
    <submittedName>
        <fullName evidence="2">Uncharacterized protein</fullName>
    </submittedName>
</protein>
<organism evidence="2 3">
    <name type="scientific">Anopheles melas</name>
    <dbReference type="NCBI Taxonomy" id="34690"/>
    <lineage>
        <taxon>Eukaryota</taxon>
        <taxon>Metazoa</taxon>
        <taxon>Ecdysozoa</taxon>
        <taxon>Arthropoda</taxon>
        <taxon>Hexapoda</taxon>
        <taxon>Insecta</taxon>
        <taxon>Pterygota</taxon>
        <taxon>Neoptera</taxon>
        <taxon>Endopterygota</taxon>
        <taxon>Diptera</taxon>
        <taxon>Nematocera</taxon>
        <taxon>Culicoidea</taxon>
        <taxon>Culicidae</taxon>
        <taxon>Anophelinae</taxon>
        <taxon>Anopheles</taxon>
    </lineage>
</organism>
<sequence>MKSPNSLAAASTKLVALPNSFPGSWSMIVPSGLNCGTSSSSGRELLSARGFICGPAVVVGGAGVVVVVIVVASIRRANAGLRAFLSCSSRSRTALAAAHSSGRYLRFARYTSSPTASCGEAKHQQVLDLLDWRSMRESCESTTVDRVPMTNVRYQTPAARDRRGMKFAVSHACKRT</sequence>
<feature type="transmembrane region" description="Helical" evidence="1">
    <location>
        <begin position="46"/>
        <end position="72"/>
    </location>
</feature>
<keyword evidence="1" id="KW-0472">Membrane</keyword>
<reference evidence="3" key="1">
    <citation type="submission" date="2014-01" db="EMBL/GenBank/DDBJ databases">
        <title>The Genome Sequence of Anopheles melas CM1001059_A (V2).</title>
        <authorList>
            <consortium name="The Broad Institute Genomics Platform"/>
            <person name="Neafsey D.E."/>
            <person name="Besansky N."/>
            <person name="Howell P."/>
            <person name="Walton C."/>
            <person name="Young S.K."/>
            <person name="Zeng Q."/>
            <person name="Gargeya S."/>
            <person name="Fitzgerald M."/>
            <person name="Haas B."/>
            <person name="Abouelleil A."/>
            <person name="Allen A.W."/>
            <person name="Alvarado L."/>
            <person name="Arachchi H.M."/>
            <person name="Berlin A.M."/>
            <person name="Chapman S.B."/>
            <person name="Gainer-Dewar J."/>
            <person name="Goldberg J."/>
            <person name="Griggs A."/>
            <person name="Gujja S."/>
            <person name="Hansen M."/>
            <person name="Howarth C."/>
            <person name="Imamovic A."/>
            <person name="Ireland A."/>
            <person name="Larimer J."/>
            <person name="McCowan C."/>
            <person name="Murphy C."/>
            <person name="Pearson M."/>
            <person name="Poon T.W."/>
            <person name="Priest M."/>
            <person name="Roberts A."/>
            <person name="Saif S."/>
            <person name="Shea T."/>
            <person name="Sisk P."/>
            <person name="Sykes S."/>
            <person name="Wortman J."/>
            <person name="Nusbaum C."/>
            <person name="Birren B."/>
        </authorList>
    </citation>
    <scope>NUCLEOTIDE SEQUENCE [LARGE SCALE GENOMIC DNA]</scope>
    <source>
        <strain evidence="3">CM1001059</strain>
    </source>
</reference>
<evidence type="ECO:0000313" key="2">
    <source>
        <dbReference type="EnsemblMetazoa" id="AMEC018652-PA"/>
    </source>
</evidence>
<dbReference type="AlphaFoldDB" id="A0A182UDX2"/>
<name>A0A182UDX2_9DIPT</name>
<evidence type="ECO:0000313" key="3">
    <source>
        <dbReference type="Proteomes" id="UP000075902"/>
    </source>
</evidence>
<proteinExistence type="predicted"/>
<accession>A0A182UDX2</accession>
<dbReference type="Proteomes" id="UP000075902">
    <property type="component" value="Unassembled WGS sequence"/>
</dbReference>
<dbReference type="VEuPathDB" id="VectorBase:AMEC018652"/>
<keyword evidence="3" id="KW-1185">Reference proteome</keyword>
<keyword evidence="1" id="KW-1133">Transmembrane helix</keyword>
<reference evidence="2" key="2">
    <citation type="submission" date="2020-05" db="UniProtKB">
        <authorList>
            <consortium name="EnsemblMetazoa"/>
        </authorList>
    </citation>
    <scope>IDENTIFICATION</scope>
    <source>
        <strain evidence="2">CM1001059</strain>
    </source>
</reference>
<dbReference type="EnsemblMetazoa" id="AMEC018652-RA">
    <property type="protein sequence ID" value="AMEC018652-PA"/>
    <property type="gene ID" value="AMEC018652"/>
</dbReference>
<evidence type="ECO:0000256" key="1">
    <source>
        <dbReference type="SAM" id="Phobius"/>
    </source>
</evidence>